<feature type="transmembrane region" description="Helical" evidence="2">
    <location>
        <begin position="139"/>
        <end position="161"/>
    </location>
</feature>
<dbReference type="Proteomes" id="UP001339962">
    <property type="component" value="Unassembled WGS sequence"/>
</dbReference>
<feature type="transmembrane region" description="Helical" evidence="2">
    <location>
        <begin position="55"/>
        <end position="74"/>
    </location>
</feature>
<feature type="transmembrane region" description="Helical" evidence="2">
    <location>
        <begin position="94"/>
        <end position="114"/>
    </location>
</feature>
<dbReference type="GO" id="GO:0016491">
    <property type="term" value="F:oxidoreductase activity"/>
    <property type="evidence" value="ECO:0007669"/>
    <property type="project" value="UniProtKB-KW"/>
</dbReference>
<sequence length="170" mass="18474">MSGEYFAFLVLALVAISGGVLMLNVTKVMHMFVSLIFTFVSIAGIYILLSAEFVAAVQVLIYSGAITIIMLFGIMLTRHQDEGKTTTGGFWRKVLTALAVFAFGAAVYAGIYRLDFGEQATHLHEKNAEQIGIALYSKYVIPFEITSVILLVALVGAIVLAKKEDEEAKS</sequence>
<comment type="catalytic activity">
    <reaction evidence="2">
        <text>a quinone + NADH + 5 H(+)(in) = a quinol + NAD(+) + 4 H(+)(out)</text>
        <dbReference type="Rhea" id="RHEA:57888"/>
        <dbReference type="ChEBI" id="CHEBI:15378"/>
        <dbReference type="ChEBI" id="CHEBI:24646"/>
        <dbReference type="ChEBI" id="CHEBI:57540"/>
        <dbReference type="ChEBI" id="CHEBI:57945"/>
        <dbReference type="ChEBI" id="CHEBI:132124"/>
    </reaction>
</comment>
<evidence type="ECO:0000256" key="1">
    <source>
        <dbReference type="ARBA" id="ARBA00005698"/>
    </source>
</evidence>
<comment type="function">
    <text evidence="2">NDH-1 shuttles electrons from NADH, via FMN and iron-sulfur (Fe-S) centers, to quinones in the respiratory chain. Couples the redox reaction to proton translocation (for every two electrons transferred, four hydrogen ions are translocated across the cytoplasmic membrane), and thus conserves the redox energy in a proton gradient.</text>
</comment>
<reference evidence="3 4" key="1">
    <citation type="submission" date="2023-03" db="EMBL/GenBank/DDBJ databases">
        <title>Bacillus Genome Sequencing.</title>
        <authorList>
            <person name="Dunlap C."/>
        </authorList>
    </citation>
    <scope>NUCLEOTIDE SEQUENCE [LARGE SCALE GENOMIC DNA]</scope>
    <source>
        <strain evidence="3 4">NRS-38</strain>
    </source>
</reference>
<organism evidence="3 4">
    <name type="scientific">Anoxybacteroides rupiense</name>
    <dbReference type="NCBI Taxonomy" id="311460"/>
    <lineage>
        <taxon>Bacteria</taxon>
        <taxon>Bacillati</taxon>
        <taxon>Bacillota</taxon>
        <taxon>Bacilli</taxon>
        <taxon>Bacillales</taxon>
        <taxon>Anoxybacillaceae</taxon>
        <taxon>Anoxybacteroides</taxon>
    </lineage>
</organism>
<gene>
    <name evidence="3" type="ORF">P9850_10920</name>
</gene>
<dbReference type="PANTHER" id="PTHR33269">
    <property type="entry name" value="NADH-UBIQUINONE OXIDOREDUCTASE CHAIN 6"/>
    <property type="match status" value="1"/>
</dbReference>
<comment type="caution">
    <text evidence="3">The sequence shown here is derived from an EMBL/GenBank/DDBJ whole genome shotgun (WGS) entry which is preliminary data.</text>
</comment>
<protein>
    <recommendedName>
        <fullName evidence="2">NADH-quinone oxidoreductase subunit J</fullName>
        <ecNumber evidence="2">7.1.1.-</ecNumber>
    </recommendedName>
</protein>
<feature type="transmembrane region" description="Helical" evidence="2">
    <location>
        <begin position="6"/>
        <end position="25"/>
    </location>
</feature>
<dbReference type="InterPro" id="IPR042106">
    <property type="entry name" value="Nuo/plastoQ_OxRdtase_6_NuoJ"/>
</dbReference>
<dbReference type="NCBIfam" id="NF005168">
    <property type="entry name" value="PRK06638.2-3"/>
    <property type="match status" value="1"/>
</dbReference>
<keyword evidence="2" id="KW-0472">Membrane</keyword>
<dbReference type="InterPro" id="IPR001457">
    <property type="entry name" value="NADH_UbQ/plastoQ_OxRdtase_su6"/>
</dbReference>
<dbReference type="EMBL" id="JARTLI010000019">
    <property type="protein sequence ID" value="MED5052367.1"/>
    <property type="molecule type" value="Genomic_DNA"/>
</dbReference>
<dbReference type="GO" id="GO:0008137">
    <property type="term" value="F:NADH dehydrogenase (ubiquinone) activity"/>
    <property type="evidence" value="ECO:0007669"/>
    <property type="project" value="UniProtKB-UniRule"/>
</dbReference>
<dbReference type="PANTHER" id="PTHR33269:SF17">
    <property type="entry name" value="NADH-UBIQUINONE OXIDOREDUCTASE CHAIN 6"/>
    <property type="match status" value="1"/>
</dbReference>
<dbReference type="GO" id="GO:0048038">
    <property type="term" value="F:quinone binding"/>
    <property type="evidence" value="ECO:0007669"/>
    <property type="project" value="UniProtKB-UniRule"/>
</dbReference>
<comment type="subcellular location">
    <subcellularLocation>
        <location evidence="2">Cell membrane</location>
        <topology evidence="2">Multi-pass membrane protein</topology>
    </subcellularLocation>
</comment>
<proteinExistence type="inferred from homology"/>
<keyword evidence="2" id="KW-0812">Transmembrane</keyword>
<dbReference type="AlphaFoldDB" id="A0ABD5IWL6"/>
<dbReference type="EC" id="7.1.1.-" evidence="2"/>
<comment type="similarity">
    <text evidence="1 2">Belongs to the complex I subunit 6 family.</text>
</comment>
<accession>A0ABD5IWL6</accession>
<evidence type="ECO:0000313" key="3">
    <source>
        <dbReference type="EMBL" id="MED5052367.1"/>
    </source>
</evidence>
<keyword evidence="3" id="KW-0560">Oxidoreductase</keyword>
<evidence type="ECO:0000256" key="2">
    <source>
        <dbReference type="RuleBase" id="RU004429"/>
    </source>
</evidence>
<feature type="transmembrane region" description="Helical" evidence="2">
    <location>
        <begin position="32"/>
        <end position="49"/>
    </location>
</feature>
<dbReference type="Gene3D" id="1.20.120.1200">
    <property type="entry name" value="NADH-ubiquinone/plastoquinone oxidoreductase chain 6, subunit NuoJ"/>
    <property type="match status" value="1"/>
</dbReference>
<dbReference type="Pfam" id="PF00499">
    <property type="entry name" value="Oxidored_q3"/>
    <property type="match status" value="1"/>
</dbReference>
<dbReference type="RefSeq" id="WP_183186903.1">
    <property type="nucleotide sequence ID" value="NZ_JACIDF010000007.1"/>
</dbReference>
<name>A0ABD5IWL6_9BACL</name>
<keyword evidence="2" id="KW-1003">Cell membrane</keyword>
<keyword evidence="2" id="KW-1133">Transmembrane helix</keyword>
<dbReference type="GO" id="GO:0005886">
    <property type="term" value="C:plasma membrane"/>
    <property type="evidence" value="ECO:0007669"/>
    <property type="project" value="UniProtKB-SubCell"/>
</dbReference>
<keyword evidence="2" id="KW-0520">NAD</keyword>
<keyword evidence="2" id="KW-0874">Quinone</keyword>
<evidence type="ECO:0000313" key="4">
    <source>
        <dbReference type="Proteomes" id="UP001339962"/>
    </source>
</evidence>